<protein>
    <recommendedName>
        <fullName evidence="4">Small secreted protein</fullName>
    </recommendedName>
</protein>
<dbReference type="OrthoDB" id="5133123at2759"/>
<organism evidence="2 3">
    <name type="scientific">Fusarium tricinctum</name>
    <dbReference type="NCBI Taxonomy" id="61284"/>
    <lineage>
        <taxon>Eukaryota</taxon>
        <taxon>Fungi</taxon>
        <taxon>Dikarya</taxon>
        <taxon>Ascomycota</taxon>
        <taxon>Pezizomycotina</taxon>
        <taxon>Sordariomycetes</taxon>
        <taxon>Hypocreomycetidae</taxon>
        <taxon>Hypocreales</taxon>
        <taxon>Nectriaceae</taxon>
        <taxon>Fusarium</taxon>
        <taxon>Fusarium tricinctum species complex</taxon>
    </lineage>
</organism>
<dbReference type="EMBL" id="JAGPXF010000008">
    <property type="protein sequence ID" value="KAH7233652.1"/>
    <property type="molecule type" value="Genomic_DNA"/>
</dbReference>
<feature type="signal peptide" evidence="1">
    <location>
        <begin position="1"/>
        <end position="16"/>
    </location>
</feature>
<name>A0A8K0RMR3_9HYPO</name>
<keyword evidence="3" id="KW-1185">Reference proteome</keyword>
<feature type="chain" id="PRO_5035455670" description="Small secreted protein" evidence="1">
    <location>
        <begin position="17"/>
        <end position="128"/>
    </location>
</feature>
<evidence type="ECO:0008006" key="4">
    <source>
        <dbReference type="Google" id="ProtNLM"/>
    </source>
</evidence>
<keyword evidence="1" id="KW-0732">Signal</keyword>
<evidence type="ECO:0000313" key="3">
    <source>
        <dbReference type="Proteomes" id="UP000813427"/>
    </source>
</evidence>
<sequence length="128" mass="13999">MKNLFTLFLAIAVVQAKPAPVNQPRDLTARGVDIKVQYYTDGGCKDYAVSFHPSTSNSCYGYSYSNTNSANIVSCSGRGVVCSCYFYEQDNCKGKSARAVALEGTDGSTCQSNWGKGYRSMQCYTNQF</sequence>
<evidence type="ECO:0000256" key="1">
    <source>
        <dbReference type="SAM" id="SignalP"/>
    </source>
</evidence>
<gene>
    <name evidence="2" type="ORF">BKA59DRAFT_408599</name>
</gene>
<dbReference type="AlphaFoldDB" id="A0A8K0RMR3"/>
<dbReference type="Proteomes" id="UP000813427">
    <property type="component" value="Unassembled WGS sequence"/>
</dbReference>
<accession>A0A8K0RMR3</accession>
<comment type="caution">
    <text evidence="2">The sequence shown here is derived from an EMBL/GenBank/DDBJ whole genome shotgun (WGS) entry which is preliminary data.</text>
</comment>
<proteinExistence type="predicted"/>
<evidence type="ECO:0000313" key="2">
    <source>
        <dbReference type="EMBL" id="KAH7233652.1"/>
    </source>
</evidence>
<reference evidence="2" key="1">
    <citation type="journal article" date="2021" name="Nat. Commun.">
        <title>Genetic determinants of endophytism in the Arabidopsis root mycobiome.</title>
        <authorList>
            <person name="Mesny F."/>
            <person name="Miyauchi S."/>
            <person name="Thiergart T."/>
            <person name="Pickel B."/>
            <person name="Atanasova L."/>
            <person name="Karlsson M."/>
            <person name="Huettel B."/>
            <person name="Barry K.W."/>
            <person name="Haridas S."/>
            <person name="Chen C."/>
            <person name="Bauer D."/>
            <person name="Andreopoulos W."/>
            <person name="Pangilinan J."/>
            <person name="LaButti K."/>
            <person name="Riley R."/>
            <person name="Lipzen A."/>
            <person name="Clum A."/>
            <person name="Drula E."/>
            <person name="Henrissat B."/>
            <person name="Kohler A."/>
            <person name="Grigoriev I.V."/>
            <person name="Martin F.M."/>
            <person name="Hacquard S."/>
        </authorList>
    </citation>
    <scope>NUCLEOTIDE SEQUENCE</scope>
    <source>
        <strain evidence="2">MPI-SDFR-AT-0068</strain>
    </source>
</reference>